<reference evidence="1 2" key="1">
    <citation type="journal article" date="2016" name="Nat. Commun.">
        <title>Extremotolerant tardigrade genome and improved radiotolerance of human cultured cells by tardigrade-unique protein.</title>
        <authorList>
            <person name="Hashimoto T."/>
            <person name="Horikawa D.D."/>
            <person name="Saito Y."/>
            <person name="Kuwahara H."/>
            <person name="Kozuka-Hata H."/>
            <person name="Shin-I T."/>
            <person name="Minakuchi Y."/>
            <person name="Ohishi K."/>
            <person name="Motoyama A."/>
            <person name="Aizu T."/>
            <person name="Enomoto A."/>
            <person name="Kondo K."/>
            <person name="Tanaka S."/>
            <person name="Hara Y."/>
            <person name="Koshikawa S."/>
            <person name="Sagara H."/>
            <person name="Miura T."/>
            <person name="Yokobori S."/>
            <person name="Miyagawa K."/>
            <person name="Suzuki Y."/>
            <person name="Kubo T."/>
            <person name="Oyama M."/>
            <person name="Kohara Y."/>
            <person name="Fujiyama A."/>
            <person name="Arakawa K."/>
            <person name="Katayama T."/>
            <person name="Toyoda A."/>
            <person name="Kunieda T."/>
        </authorList>
    </citation>
    <scope>NUCLEOTIDE SEQUENCE [LARGE SCALE GENOMIC DNA]</scope>
    <source>
        <strain evidence="1 2">YOKOZUNA-1</strain>
    </source>
</reference>
<evidence type="ECO:0000313" key="1">
    <source>
        <dbReference type="EMBL" id="GAU98404.1"/>
    </source>
</evidence>
<evidence type="ECO:0000313" key="2">
    <source>
        <dbReference type="Proteomes" id="UP000186922"/>
    </source>
</evidence>
<proteinExistence type="predicted"/>
<sequence>MGRDVQTQFLQKQDALHPMAYEDTGAGSQLVEKAVQTDKLTVVQRIPGQYRRPMLSFLKRKEKEVATQLQRNLKSKIEKGILVVSTVYTPAGRPSPILN</sequence>
<dbReference type="Proteomes" id="UP000186922">
    <property type="component" value="Unassembled WGS sequence"/>
</dbReference>
<keyword evidence="2" id="KW-1185">Reference proteome</keyword>
<name>A0A1D1V9U5_RAMVA</name>
<gene>
    <name evidence="1" type="primary">RvY_09556-1</name>
    <name evidence="1" type="synonym">RvY_09556.1</name>
    <name evidence="1" type="ORF">RvY_09556</name>
</gene>
<comment type="caution">
    <text evidence="1">The sequence shown here is derived from an EMBL/GenBank/DDBJ whole genome shotgun (WGS) entry which is preliminary data.</text>
</comment>
<accession>A0A1D1V9U5</accession>
<dbReference type="AlphaFoldDB" id="A0A1D1V9U5"/>
<dbReference type="EMBL" id="BDGG01000004">
    <property type="protein sequence ID" value="GAU98404.1"/>
    <property type="molecule type" value="Genomic_DNA"/>
</dbReference>
<organism evidence="1 2">
    <name type="scientific">Ramazzottius varieornatus</name>
    <name type="common">Water bear</name>
    <name type="synonym">Tardigrade</name>
    <dbReference type="NCBI Taxonomy" id="947166"/>
    <lineage>
        <taxon>Eukaryota</taxon>
        <taxon>Metazoa</taxon>
        <taxon>Ecdysozoa</taxon>
        <taxon>Tardigrada</taxon>
        <taxon>Eutardigrada</taxon>
        <taxon>Parachela</taxon>
        <taxon>Hypsibioidea</taxon>
        <taxon>Ramazzottiidae</taxon>
        <taxon>Ramazzottius</taxon>
    </lineage>
</organism>
<protein>
    <submittedName>
        <fullName evidence="1">Uncharacterized protein</fullName>
    </submittedName>
</protein>